<protein>
    <recommendedName>
        <fullName evidence="1">mRNA interferase</fullName>
        <ecNumber evidence="1">3.1.-.-</ecNumber>
    </recommendedName>
</protein>
<dbReference type="PANTHER" id="PTHR33988">
    <property type="entry name" value="ENDORIBONUCLEASE MAZF-RELATED"/>
    <property type="match status" value="1"/>
</dbReference>
<name>A0A1U7CYP2_9BACT</name>
<evidence type="ECO:0000313" key="2">
    <source>
        <dbReference type="EMBL" id="APW64008.1"/>
    </source>
</evidence>
<keyword evidence="1 2" id="KW-0378">Hydrolase</keyword>
<dbReference type="GO" id="GO:0006402">
    <property type="term" value="P:mRNA catabolic process"/>
    <property type="evidence" value="ECO:0007669"/>
    <property type="project" value="TreeGrafter"/>
</dbReference>
<dbReference type="SUPFAM" id="SSF50118">
    <property type="entry name" value="Cell growth inhibitor/plasmid maintenance toxic component"/>
    <property type="match status" value="1"/>
</dbReference>
<reference evidence="3" key="1">
    <citation type="submission" date="2016-12" db="EMBL/GenBank/DDBJ databases">
        <title>Comparative genomics of four Isosphaeraceae planctomycetes: a common pool of plasmids and glycoside hydrolase genes.</title>
        <authorList>
            <person name="Ivanova A."/>
        </authorList>
    </citation>
    <scope>NUCLEOTIDE SEQUENCE [LARGE SCALE GENOMIC DNA]</scope>
    <source>
        <strain evidence="3">PX4</strain>
    </source>
</reference>
<dbReference type="GO" id="GO:0016075">
    <property type="term" value="P:rRNA catabolic process"/>
    <property type="evidence" value="ECO:0007669"/>
    <property type="project" value="TreeGrafter"/>
</dbReference>
<dbReference type="GO" id="GO:0003677">
    <property type="term" value="F:DNA binding"/>
    <property type="evidence" value="ECO:0007669"/>
    <property type="project" value="InterPro"/>
</dbReference>
<comment type="similarity">
    <text evidence="1">Belongs to the PemK/MazF family.</text>
</comment>
<dbReference type="EMBL" id="CP019082">
    <property type="protein sequence ID" value="APW64008.1"/>
    <property type="molecule type" value="Genomic_DNA"/>
</dbReference>
<gene>
    <name evidence="2" type="primary">mazF</name>
    <name evidence="2" type="ORF">BSF38_05597</name>
</gene>
<dbReference type="STRING" id="1387353.BSF38_05597"/>
<dbReference type="GO" id="GO:0004521">
    <property type="term" value="F:RNA endonuclease activity"/>
    <property type="evidence" value="ECO:0007669"/>
    <property type="project" value="TreeGrafter"/>
</dbReference>
<evidence type="ECO:0000256" key="1">
    <source>
        <dbReference type="PIRNR" id="PIRNR033490"/>
    </source>
</evidence>
<dbReference type="Gene3D" id="2.30.30.110">
    <property type="match status" value="1"/>
</dbReference>
<dbReference type="InterPro" id="IPR011067">
    <property type="entry name" value="Plasmid_toxin/cell-grow_inhib"/>
</dbReference>
<dbReference type="EC" id="3.1.-.-" evidence="1"/>
<dbReference type="GO" id="GO:0016787">
    <property type="term" value="F:hydrolase activity"/>
    <property type="evidence" value="ECO:0007669"/>
    <property type="project" value="UniProtKB-KW"/>
</dbReference>
<dbReference type="RefSeq" id="WP_076350297.1">
    <property type="nucleotide sequence ID" value="NZ_CP019082.1"/>
</dbReference>
<dbReference type="OrthoDB" id="287552at2"/>
<organism evidence="2 3">
    <name type="scientific">Paludisphaera borealis</name>
    <dbReference type="NCBI Taxonomy" id="1387353"/>
    <lineage>
        <taxon>Bacteria</taxon>
        <taxon>Pseudomonadati</taxon>
        <taxon>Planctomycetota</taxon>
        <taxon>Planctomycetia</taxon>
        <taxon>Isosphaerales</taxon>
        <taxon>Isosphaeraceae</taxon>
        <taxon>Paludisphaera</taxon>
    </lineage>
</organism>
<keyword evidence="1" id="KW-0255">Endonuclease</keyword>
<dbReference type="PIRSF" id="PIRSF033490">
    <property type="entry name" value="MazF"/>
    <property type="match status" value="1"/>
</dbReference>
<keyword evidence="1" id="KW-0540">Nuclease</keyword>
<dbReference type="AlphaFoldDB" id="A0A1U7CYP2"/>
<dbReference type="KEGG" id="pbor:BSF38_05597"/>
<dbReference type="Pfam" id="PF02452">
    <property type="entry name" value="PemK_toxin"/>
    <property type="match status" value="1"/>
</dbReference>
<dbReference type="PANTHER" id="PTHR33988:SF1">
    <property type="entry name" value="ENDORIBONUCLEASE MAZF7-RELATED"/>
    <property type="match status" value="1"/>
</dbReference>
<proteinExistence type="inferred from homology"/>
<dbReference type="InterPro" id="IPR003477">
    <property type="entry name" value="PemK-like"/>
</dbReference>
<accession>A0A1U7CYP2</accession>
<evidence type="ECO:0000313" key="3">
    <source>
        <dbReference type="Proteomes" id="UP000186309"/>
    </source>
</evidence>
<dbReference type="Proteomes" id="UP000186309">
    <property type="component" value="Chromosome"/>
</dbReference>
<sequence>MAASPGEIFRGDLWYADLNPVRGHEQGGARPVLIVSVDSFHQGRSGLVWVLPITSVEKKIRSRIALSVGEGGLSLPSFVICEAIRSISIDRLDRRLGTASTETLAKVENWVKTLLGI</sequence>
<comment type="function">
    <text evidence="1">Toxic component of a type II toxin-antitoxin (TA) system.</text>
</comment>
<keyword evidence="3" id="KW-1185">Reference proteome</keyword>